<dbReference type="InterPro" id="IPR029067">
    <property type="entry name" value="CDC48_domain_2-like_sf"/>
</dbReference>
<sequence length="561" mass="63919">MAIVVKVVEHTLPNCCGFLSNSDKKFVESASFAVFHCSKVGESNQNGFVLQVFASKPPFEYLHLNRIFLQKLGLSVGDELMLEQVKDVNYCQWMEIKPETFEDWNIIENTSEVIEEDFLRQIRVVQEDLSFVLFLSSGISVNFRVVQIGSKLPKGSAALISNTTQVMVAPLSQPKVTEYAQKSTVTEAPHDNVALFNPLRFFIVHNNIQLYLRVMPHGFSKKLKVKLPISTVVTIGKGKYVKTKIYRVIRPYATSIYINLVELPEASIELQSQLASIHEALRQLPKGHCFVSSDLQQQGLQSSMRLLCIPANECEIRQLKRVLYSSSVNLKPHQLETIIKHNFKDQPYIPFIIPDSGCEITLKNHDGRFTVKFVSSEGIDSTKRCSLFLVDKLPTFQQSEHEIKIPPQPEQKLVPNFGEKQTKSDLFEAQSKIVDNILQYLKPVCQKPHCFSLKIDCNEFKGKSPDNVSLFLEQKLRLLEARWPSVLFLDQFDFLNNSLEDEERSKFIAKVYLKISSLIYDYNITVVATTKSQHSLADGALRCHGKRFFTLVMEITQISQS</sequence>
<dbReference type="EMBL" id="CAJFCW020000006">
    <property type="protein sequence ID" value="CAG9126880.1"/>
    <property type="molecule type" value="Genomic_DNA"/>
</dbReference>
<accession>A0A811LRQ0</accession>
<dbReference type="Proteomes" id="UP000783686">
    <property type="component" value="Unassembled WGS sequence"/>
</dbReference>
<protein>
    <recommendedName>
        <fullName evidence="3">Peroxisomal ATPase PEX1 N-terminal C-lobe domain-containing protein</fullName>
    </recommendedName>
</protein>
<dbReference type="InterPro" id="IPR027417">
    <property type="entry name" value="P-loop_NTPase"/>
</dbReference>
<dbReference type="Proteomes" id="UP000614601">
    <property type="component" value="Unassembled WGS sequence"/>
</dbReference>
<dbReference type="GO" id="GO:0005524">
    <property type="term" value="F:ATP binding"/>
    <property type="evidence" value="ECO:0007669"/>
    <property type="project" value="UniProtKB-KW"/>
</dbReference>
<keyword evidence="5" id="KW-1185">Reference proteome</keyword>
<gene>
    <name evidence="4" type="ORF">BOKJ2_LOCUS13583</name>
</gene>
<keyword evidence="1" id="KW-0547">Nucleotide-binding</keyword>
<dbReference type="GO" id="GO:0005777">
    <property type="term" value="C:peroxisome"/>
    <property type="evidence" value="ECO:0007669"/>
    <property type="project" value="InterPro"/>
</dbReference>
<proteinExistence type="predicted"/>
<evidence type="ECO:0000259" key="3">
    <source>
        <dbReference type="Pfam" id="PF09262"/>
    </source>
</evidence>
<feature type="domain" description="Peroxisomal ATPase PEX1 N-terminal C-lobe" evidence="3">
    <location>
        <begin position="94"/>
        <end position="170"/>
    </location>
</feature>
<dbReference type="EMBL" id="CAJFDH010000006">
    <property type="protein sequence ID" value="CAD5229524.1"/>
    <property type="molecule type" value="Genomic_DNA"/>
</dbReference>
<evidence type="ECO:0000256" key="2">
    <source>
        <dbReference type="ARBA" id="ARBA00022840"/>
    </source>
</evidence>
<dbReference type="AlphaFoldDB" id="A0A811LRQ0"/>
<evidence type="ECO:0000256" key="1">
    <source>
        <dbReference type="ARBA" id="ARBA00022741"/>
    </source>
</evidence>
<dbReference type="Pfam" id="PF09262">
    <property type="entry name" value="PEX-1N"/>
    <property type="match status" value="1"/>
</dbReference>
<comment type="caution">
    <text evidence="4">The sequence shown here is derived from an EMBL/GenBank/DDBJ whole genome shotgun (WGS) entry which is preliminary data.</text>
</comment>
<dbReference type="GO" id="GO:0007031">
    <property type="term" value="P:peroxisome organization"/>
    <property type="evidence" value="ECO:0007669"/>
    <property type="project" value="InterPro"/>
</dbReference>
<reference evidence="4" key="1">
    <citation type="submission" date="2020-09" db="EMBL/GenBank/DDBJ databases">
        <authorList>
            <person name="Kikuchi T."/>
        </authorList>
    </citation>
    <scope>NUCLEOTIDE SEQUENCE</scope>
    <source>
        <strain evidence="4">SH1</strain>
    </source>
</reference>
<dbReference type="SUPFAM" id="SSF54585">
    <property type="entry name" value="Cdc48 domain 2-like"/>
    <property type="match status" value="1"/>
</dbReference>
<organism evidence="4 5">
    <name type="scientific">Bursaphelenchus okinawaensis</name>
    <dbReference type="NCBI Taxonomy" id="465554"/>
    <lineage>
        <taxon>Eukaryota</taxon>
        <taxon>Metazoa</taxon>
        <taxon>Ecdysozoa</taxon>
        <taxon>Nematoda</taxon>
        <taxon>Chromadorea</taxon>
        <taxon>Rhabditida</taxon>
        <taxon>Tylenchina</taxon>
        <taxon>Tylenchomorpha</taxon>
        <taxon>Aphelenchoidea</taxon>
        <taxon>Aphelenchoididae</taxon>
        <taxon>Bursaphelenchus</taxon>
    </lineage>
</organism>
<dbReference type="SUPFAM" id="SSF52540">
    <property type="entry name" value="P-loop containing nucleoside triphosphate hydrolases"/>
    <property type="match status" value="1"/>
</dbReference>
<evidence type="ECO:0000313" key="4">
    <source>
        <dbReference type="EMBL" id="CAD5229524.1"/>
    </source>
</evidence>
<evidence type="ECO:0000313" key="5">
    <source>
        <dbReference type="Proteomes" id="UP000614601"/>
    </source>
</evidence>
<dbReference type="Gene3D" id="3.10.330.10">
    <property type="match status" value="1"/>
</dbReference>
<name>A0A811LRQ0_9BILA</name>
<dbReference type="InterPro" id="IPR015342">
    <property type="entry name" value="PEX1-N_C-lobe"/>
</dbReference>
<dbReference type="OrthoDB" id="5846683at2759"/>
<keyword evidence="2" id="KW-0067">ATP-binding</keyword>